<sequence length="83" mass="8993">MVVGVLVVLVGLMLGVMVSWFREEPAPDPEPQPVAEPESLEGALATQLAAGAITRAQYVRAMEWLALREEERHPMAPLEDGLG</sequence>
<reference evidence="1 2" key="1">
    <citation type="submission" date="2021-01" db="EMBL/GenBank/DDBJ databases">
        <title>Whole genome shotgun sequence of Actinoplanes deccanensis NBRC 13994.</title>
        <authorList>
            <person name="Komaki H."/>
            <person name="Tamura T."/>
        </authorList>
    </citation>
    <scope>NUCLEOTIDE SEQUENCE [LARGE SCALE GENOMIC DNA]</scope>
    <source>
        <strain evidence="1 2">NBRC 13994</strain>
    </source>
</reference>
<evidence type="ECO:0008006" key="3">
    <source>
        <dbReference type="Google" id="ProtNLM"/>
    </source>
</evidence>
<comment type="caution">
    <text evidence="1">The sequence shown here is derived from an EMBL/GenBank/DDBJ whole genome shotgun (WGS) entry which is preliminary data.</text>
</comment>
<organism evidence="1 2">
    <name type="scientific">Paractinoplanes deccanensis</name>
    <dbReference type="NCBI Taxonomy" id="113561"/>
    <lineage>
        <taxon>Bacteria</taxon>
        <taxon>Bacillati</taxon>
        <taxon>Actinomycetota</taxon>
        <taxon>Actinomycetes</taxon>
        <taxon>Micromonosporales</taxon>
        <taxon>Micromonosporaceae</taxon>
        <taxon>Paractinoplanes</taxon>
    </lineage>
</organism>
<proteinExistence type="predicted"/>
<evidence type="ECO:0000313" key="1">
    <source>
        <dbReference type="EMBL" id="GID77327.1"/>
    </source>
</evidence>
<dbReference type="Proteomes" id="UP000609879">
    <property type="component" value="Unassembled WGS sequence"/>
</dbReference>
<gene>
    <name evidence="1" type="ORF">Ade02nite_59680</name>
</gene>
<evidence type="ECO:0000313" key="2">
    <source>
        <dbReference type="Proteomes" id="UP000609879"/>
    </source>
</evidence>
<dbReference type="EMBL" id="BOMI01000117">
    <property type="protein sequence ID" value="GID77327.1"/>
    <property type="molecule type" value="Genomic_DNA"/>
</dbReference>
<keyword evidence="2" id="KW-1185">Reference proteome</keyword>
<accession>A0ABQ3YBC1</accession>
<name>A0ABQ3YBC1_9ACTN</name>
<protein>
    <recommendedName>
        <fullName evidence="3">SHOCT domain-containing protein</fullName>
    </recommendedName>
</protein>